<protein>
    <submittedName>
        <fullName evidence="1">Uncharacterized protein</fullName>
    </submittedName>
</protein>
<reference evidence="1" key="1">
    <citation type="journal article" date="2021" name="Proc. Natl. Acad. Sci. U.S.A.">
        <title>A Catalog of Tens of Thousands of Viruses from Human Metagenomes Reveals Hidden Associations with Chronic Diseases.</title>
        <authorList>
            <person name="Tisza M.J."/>
            <person name="Buck C.B."/>
        </authorList>
    </citation>
    <scope>NUCLEOTIDE SEQUENCE</scope>
    <source>
        <strain evidence="1">CtviY17</strain>
    </source>
</reference>
<sequence length="129" mass="14946">MTTEKLFEMATRSKLRFPSTKGELSVEDLWDLSDKDLDVVYKNLKDQEVRSSEESLLDDANVDPKLTAAIGIVKYIFTTKRNERLAEKERINKKLTQRKYIDALSKKQDEAIEKMSEAELRAMIDSLED</sequence>
<organism evidence="1">
    <name type="scientific">virus sp. ctviY17</name>
    <dbReference type="NCBI Taxonomy" id="2825828"/>
    <lineage>
        <taxon>Viruses</taxon>
    </lineage>
</organism>
<accession>A0A8S5RMN3</accession>
<evidence type="ECO:0000313" key="1">
    <source>
        <dbReference type="EMBL" id="DAE32377.1"/>
    </source>
</evidence>
<name>A0A8S5RMN3_9VIRU</name>
<dbReference type="EMBL" id="BK059120">
    <property type="protein sequence ID" value="DAE32377.1"/>
    <property type="molecule type" value="Genomic_DNA"/>
</dbReference>
<proteinExistence type="predicted"/>